<evidence type="ECO:0000256" key="3">
    <source>
        <dbReference type="ARBA" id="ARBA00022692"/>
    </source>
</evidence>
<gene>
    <name evidence="7" type="ORF">N1028_15165</name>
</gene>
<comment type="subcellular location">
    <subcellularLocation>
        <location evidence="1">Cell membrane</location>
        <topology evidence="1">Multi-pass membrane protein</topology>
    </subcellularLocation>
</comment>
<organism evidence="7 8">
    <name type="scientific">Herbiconiux oxytropis</name>
    <dbReference type="NCBI Taxonomy" id="2970915"/>
    <lineage>
        <taxon>Bacteria</taxon>
        <taxon>Bacillati</taxon>
        <taxon>Actinomycetota</taxon>
        <taxon>Actinomycetes</taxon>
        <taxon>Micrococcales</taxon>
        <taxon>Microbacteriaceae</taxon>
        <taxon>Herbiconiux</taxon>
    </lineage>
</organism>
<sequence>MSGLKHRPPADAASATPAEGLQLPRGSKVAAVLLRLLDHSWVSLVAAFAISAPIGLVLIASTGADPWFATLVTIDATVGTVNGIVNTLVYAAPRLFVALGAIVALRTGLFNLGGEGQLQMGALGAIIGGYYAASILPGWLGIPAALVGAVLFGGLWAGIAALFKLWRGADEMIVTLLLNFIATYFVLFLIQGPLRAVNSSFNQSERVPQTSELPALFGTRLHAGVILAIIVTVLVAVFLSRTRLGLELRSVGLNAAASRFQGLPIAALTVGALVVSGGIAGLAGANEVLGTQFRLIQGFSPGYGFEGLAIAFLAGLRPFRAAVLALVFGGIYSAATLLQQYAGVPVSIAYVVEGIPIVLLATFSGLQLLRAKRRKG</sequence>
<evidence type="ECO:0000256" key="5">
    <source>
        <dbReference type="ARBA" id="ARBA00023136"/>
    </source>
</evidence>
<feature type="transmembrane region" description="Helical" evidence="6">
    <location>
        <begin position="221"/>
        <end position="239"/>
    </location>
</feature>
<evidence type="ECO:0000313" key="8">
    <source>
        <dbReference type="Proteomes" id="UP001165587"/>
    </source>
</evidence>
<feature type="transmembrane region" description="Helical" evidence="6">
    <location>
        <begin position="173"/>
        <end position="194"/>
    </location>
</feature>
<protein>
    <submittedName>
        <fullName evidence="7">ABC transporter permease</fullName>
    </submittedName>
</protein>
<dbReference type="RefSeq" id="WP_259530214.1">
    <property type="nucleotide sequence ID" value="NZ_JANLCK010000009.1"/>
</dbReference>
<feature type="transmembrane region" description="Helical" evidence="6">
    <location>
        <begin position="121"/>
        <end position="140"/>
    </location>
</feature>
<keyword evidence="5 6" id="KW-0472">Membrane</keyword>
<keyword evidence="2" id="KW-1003">Cell membrane</keyword>
<evidence type="ECO:0000256" key="1">
    <source>
        <dbReference type="ARBA" id="ARBA00004651"/>
    </source>
</evidence>
<evidence type="ECO:0000256" key="4">
    <source>
        <dbReference type="ARBA" id="ARBA00022989"/>
    </source>
</evidence>
<comment type="caution">
    <text evidence="7">The sequence shown here is derived from an EMBL/GenBank/DDBJ whole genome shotgun (WGS) entry which is preliminary data.</text>
</comment>
<dbReference type="Proteomes" id="UP001165587">
    <property type="component" value="Unassembled WGS sequence"/>
</dbReference>
<keyword evidence="8" id="KW-1185">Reference proteome</keyword>
<dbReference type="PANTHER" id="PTHR47089:SF1">
    <property type="entry name" value="GUANOSINE ABC TRANSPORTER PERMEASE PROTEIN NUPP"/>
    <property type="match status" value="1"/>
</dbReference>
<dbReference type="InterPro" id="IPR001851">
    <property type="entry name" value="ABC_transp_permease"/>
</dbReference>
<feature type="transmembrane region" description="Helical" evidence="6">
    <location>
        <begin position="91"/>
        <end position="109"/>
    </location>
</feature>
<keyword evidence="3 6" id="KW-0812">Transmembrane</keyword>
<evidence type="ECO:0000256" key="6">
    <source>
        <dbReference type="SAM" id="Phobius"/>
    </source>
</evidence>
<name>A0AA42BUS9_9MICO</name>
<feature type="transmembrane region" description="Helical" evidence="6">
    <location>
        <begin position="295"/>
        <end position="314"/>
    </location>
</feature>
<dbReference type="GO" id="GO:0022857">
    <property type="term" value="F:transmembrane transporter activity"/>
    <property type="evidence" value="ECO:0007669"/>
    <property type="project" value="InterPro"/>
</dbReference>
<dbReference type="CDD" id="cd06580">
    <property type="entry name" value="TM_PBP1_transp_TpRbsC_like"/>
    <property type="match status" value="1"/>
</dbReference>
<reference evidence="7" key="1">
    <citation type="submission" date="2022-08" db="EMBL/GenBank/DDBJ databases">
        <authorList>
            <person name="Deng Y."/>
            <person name="Han X.-F."/>
            <person name="Zhang Y.-Q."/>
        </authorList>
    </citation>
    <scope>NUCLEOTIDE SEQUENCE</scope>
    <source>
        <strain evidence="7">CPCC 203407</strain>
    </source>
</reference>
<feature type="transmembrane region" description="Helical" evidence="6">
    <location>
        <begin position="41"/>
        <end position="60"/>
    </location>
</feature>
<accession>A0AA42BUS9</accession>
<feature type="transmembrane region" description="Helical" evidence="6">
    <location>
        <begin position="146"/>
        <end position="166"/>
    </location>
</feature>
<proteinExistence type="predicted"/>
<evidence type="ECO:0000256" key="2">
    <source>
        <dbReference type="ARBA" id="ARBA00022475"/>
    </source>
</evidence>
<feature type="transmembrane region" description="Helical" evidence="6">
    <location>
        <begin position="321"/>
        <end position="342"/>
    </location>
</feature>
<dbReference type="PANTHER" id="PTHR47089">
    <property type="entry name" value="ABC TRANSPORTER, PERMEASE PROTEIN"/>
    <property type="match status" value="1"/>
</dbReference>
<feature type="transmembrane region" description="Helical" evidence="6">
    <location>
        <begin position="348"/>
        <end position="369"/>
    </location>
</feature>
<evidence type="ECO:0000313" key="7">
    <source>
        <dbReference type="EMBL" id="MCS5727237.1"/>
    </source>
</evidence>
<dbReference type="GO" id="GO:0005886">
    <property type="term" value="C:plasma membrane"/>
    <property type="evidence" value="ECO:0007669"/>
    <property type="project" value="UniProtKB-SubCell"/>
</dbReference>
<feature type="transmembrane region" description="Helical" evidence="6">
    <location>
        <begin position="260"/>
        <end position="283"/>
    </location>
</feature>
<dbReference type="AlphaFoldDB" id="A0AA42BUS9"/>
<dbReference type="EMBL" id="JANLCK010000009">
    <property type="protein sequence ID" value="MCS5727237.1"/>
    <property type="molecule type" value="Genomic_DNA"/>
</dbReference>
<keyword evidence="4 6" id="KW-1133">Transmembrane helix</keyword>
<dbReference type="Pfam" id="PF02653">
    <property type="entry name" value="BPD_transp_2"/>
    <property type="match status" value="1"/>
</dbReference>